<organism evidence="1 2">
    <name type="scientific">Eumeta variegata</name>
    <name type="common">Bagworm moth</name>
    <name type="synonym">Eumeta japonica</name>
    <dbReference type="NCBI Taxonomy" id="151549"/>
    <lineage>
        <taxon>Eukaryota</taxon>
        <taxon>Metazoa</taxon>
        <taxon>Ecdysozoa</taxon>
        <taxon>Arthropoda</taxon>
        <taxon>Hexapoda</taxon>
        <taxon>Insecta</taxon>
        <taxon>Pterygota</taxon>
        <taxon>Neoptera</taxon>
        <taxon>Endopterygota</taxon>
        <taxon>Lepidoptera</taxon>
        <taxon>Glossata</taxon>
        <taxon>Ditrysia</taxon>
        <taxon>Tineoidea</taxon>
        <taxon>Psychidae</taxon>
        <taxon>Oiketicinae</taxon>
        <taxon>Eumeta</taxon>
    </lineage>
</organism>
<dbReference type="AlphaFoldDB" id="A0A4C2A9Z4"/>
<proteinExistence type="predicted"/>
<keyword evidence="2" id="KW-1185">Reference proteome</keyword>
<evidence type="ECO:0000313" key="2">
    <source>
        <dbReference type="Proteomes" id="UP000299102"/>
    </source>
</evidence>
<reference evidence="1 2" key="1">
    <citation type="journal article" date="2019" name="Commun. Biol.">
        <title>The bagworm genome reveals a unique fibroin gene that provides high tensile strength.</title>
        <authorList>
            <person name="Kono N."/>
            <person name="Nakamura H."/>
            <person name="Ohtoshi R."/>
            <person name="Tomita M."/>
            <person name="Numata K."/>
            <person name="Arakawa K."/>
        </authorList>
    </citation>
    <scope>NUCLEOTIDE SEQUENCE [LARGE SCALE GENOMIC DNA]</scope>
</reference>
<dbReference type="EMBL" id="BGZK01002667">
    <property type="protein sequence ID" value="GBP95687.1"/>
    <property type="molecule type" value="Genomic_DNA"/>
</dbReference>
<accession>A0A4C2A9Z4</accession>
<evidence type="ECO:0000313" key="1">
    <source>
        <dbReference type="EMBL" id="GBP95687.1"/>
    </source>
</evidence>
<dbReference type="Proteomes" id="UP000299102">
    <property type="component" value="Unassembled WGS sequence"/>
</dbReference>
<gene>
    <name evidence="1" type="ORF">EVAR_96925_1</name>
</gene>
<sequence>MRYKREFEPRELTSGYRRPWIILNINPMATGVASALLLLDNSRISDEVDLAVQTVTSGLYFPRRRGVSVTHSIRYPIRSEEMDNPPVTTLGLPVSISDGDFGVSLEGGSNLRVRRAGYIQGLARTGSNSI</sequence>
<protein>
    <submittedName>
        <fullName evidence="1">Uncharacterized protein</fullName>
    </submittedName>
</protein>
<comment type="caution">
    <text evidence="1">The sequence shown here is derived from an EMBL/GenBank/DDBJ whole genome shotgun (WGS) entry which is preliminary data.</text>
</comment>
<name>A0A4C2A9Z4_EUMVA</name>